<gene>
    <name evidence="6" type="ORF">Pmani_033018</name>
</gene>
<feature type="compositionally biased region" description="Acidic residues" evidence="5">
    <location>
        <begin position="1353"/>
        <end position="1364"/>
    </location>
</feature>
<comment type="caution">
    <text evidence="6">The sequence shown here is derived from an EMBL/GenBank/DDBJ whole genome shotgun (WGS) entry which is preliminary data.</text>
</comment>
<keyword evidence="2" id="KW-0963">Cytoplasm</keyword>
<feature type="region of interest" description="Disordered" evidence="5">
    <location>
        <begin position="1308"/>
        <end position="1371"/>
    </location>
</feature>
<evidence type="ECO:0000313" key="6">
    <source>
        <dbReference type="EMBL" id="KAK4294353.1"/>
    </source>
</evidence>
<dbReference type="GO" id="GO:0003779">
    <property type="term" value="F:actin binding"/>
    <property type="evidence" value="ECO:0007669"/>
    <property type="project" value="TreeGrafter"/>
</dbReference>
<evidence type="ECO:0000256" key="2">
    <source>
        <dbReference type="ARBA" id="ARBA00022490"/>
    </source>
</evidence>
<keyword evidence="7" id="KW-1185">Reference proteome</keyword>
<proteinExistence type="inferred from homology"/>
<evidence type="ECO:0000256" key="1">
    <source>
        <dbReference type="ARBA" id="ARBA00004496"/>
    </source>
</evidence>
<feature type="region of interest" description="Disordered" evidence="5">
    <location>
        <begin position="912"/>
        <end position="938"/>
    </location>
</feature>
<feature type="compositionally biased region" description="Acidic residues" evidence="5">
    <location>
        <begin position="1324"/>
        <end position="1338"/>
    </location>
</feature>
<dbReference type="GO" id="GO:0032233">
    <property type="term" value="P:positive regulation of actin filament bundle assembly"/>
    <property type="evidence" value="ECO:0007669"/>
    <property type="project" value="TreeGrafter"/>
</dbReference>
<evidence type="ECO:0000256" key="3">
    <source>
        <dbReference type="ARBA" id="ARBA00022553"/>
    </source>
</evidence>
<feature type="region of interest" description="Disordered" evidence="5">
    <location>
        <begin position="120"/>
        <end position="152"/>
    </location>
</feature>
<comment type="similarity">
    <text evidence="4">Belongs to the synaptopodin family.</text>
</comment>
<feature type="compositionally biased region" description="Low complexity" evidence="5">
    <location>
        <begin position="403"/>
        <end position="474"/>
    </location>
</feature>
<dbReference type="EMBL" id="JAWZYT010004308">
    <property type="protein sequence ID" value="KAK4294353.1"/>
    <property type="molecule type" value="Genomic_DNA"/>
</dbReference>
<dbReference type="PANTHER" id="PTHR24217:SF0">
    <property type="entry name" value="PDZ DOMAIN-CONTAINING PROTEIN"/>
    <property type="match status" value="1"/>
</dbReference>
<sequence length="1484" mass="161286">MPRLGWREGGREGDKRKWEEKDGGGGREKTDWDNDDTREDGKISLERLFTPATDSGDLTPKKKKAFASSSFYRPDHPTIDDQVELAQRISFSLVDENNKMSRGQSMYMKRKKRSMRWIHQGSGTEGQEEETTPPQQPPIVCRPASMPPPSDNDDLNKPPMKLLMNPKGVQDFQAVQQHYQTLMDTATTIPTSPEVGKIVTEIQSPTGKGAELFAKRKKRMDKFIVDETTVQKAQQQTTTSATTTTVAQQAVSGTSSSFTAKKQAEMERNKQQEQILEQFMKERESSLTLVKSPWQAALETGYAADAFQDNRTDRVKVTVIKPIENGNHEASTVCERAESKAASWLEMPKPVPLGVTPINPAPTFNPAPAFNSAPTFSPAPTFNSAPIFNPAPPTGSLNLPDLTTFLTQPTSTTTKSTSTTTTTTSYSTKPKSTTTSFSTKPKSTTPSFSTRPKSTTTSSFSTTKPTSSTVSGPSLSKFVPLSPASDKTRRTIVSGGDMTGDKDVVVLGAPLHPKSAPPVPNLSKTASPISSFFSSAPRTSTPPTAPLPKATQPTAIFPGSAIPKPVQPASTTPMPANPKPAVSEPVTFQLSSKPVLRNLAKSGSPLAAAVFSTQSHIPVAYPQPSLPFISQNTTEDCRVTQGAFNNTDSKHDTKEHVVSSEPVNVIPITTESLIDASKTSDSKGYSHLLSDTISIASVPTESLDTVSRGSESRNTDLRASDPLQCLSEPVVEATCVSITAPTQGGYTSPSANVTATTSSFCPEMIDVSSGNLTPLWNNPLHCDSLFPSCHPNSVSLTPSFSTSITPASDFPGDISSLPLNEDQEVAPKLDTPPLFILPDGTEVWNLYDFEVIPSPFKQMVKEEKMDDQTTQSHSHYDENALPMVFVDDRSENNADYDSGVTSLSEKNCTYSGLPSSNDFNEQPKISSNFSQNTKKPARPTTLPLIPLSSLVTSSIYSPLSPGLSPSAYNNSTSDLPSAVTDSLFSTLYVAPPVCTPDPGCMSPSVLTPAPTSPSSIWPKVAGREAGFPGPHSPTFLTQCLPDDPDISDITSDNSKLDPNSYDMGNFTLDAGQSSSDTQTKYHDDDVCLSSHIKQNEVNQKTLVSPTDNTEIIYAKANCHELIQSVGLESESKAADVQNESGSESQFQATPWIEFTSEAARKSLVDEEELKTFVKDMEKSLISGPPTLAATTIHDLKPPEFYRSVSRESLCQDTNEDLDVYVNNESVSVEENNDSLYEPRGQSEIVNMAATDAFDKNPEKAILTSSDEIIKLNVMKNKTETGLEVQKNHNGFKANKELIDADLHNLHNGIQKSKVEEHDNKRDREEEDAQDDEEEEEEELRMTYDDNVKSGVNENDDDDDDDINPAEDSPIRWTAAGTKKTCLTFIGFSACHTPPPYFTPSPLFSPTTNPPTPSSTGPPADFYTAEVKVVQRASLPPTPVAEIAPHHNLLDDFDPNDKRRSATFNLAAKGWGTYNNFYTPVSFAT</sequence>
<feature type="compositionally biased region" description="Low complexity" evidence="5">
    <location>
        <begin position="530"/>
        <end position="542"/>
    </location>
</feature>
<dbReference type="GO" id="GO:0005634">
    <property type="term" value="C:nucleus"/>
    <property type="evidence" value="ECO:0007669"/>
    <property type="project" value="TreeGrafter"/>
</dbReference>
<feature type="region of interest" description="Disordered" evidence="5">
    <location>
        <begin position="530"/>
        <end position="583"/>
    </location>
</feature>
<protein>
    <submittedName>
        <fullName evidence="6">Uncharacterized protein</fullName>
    </submittedName>
</protein>
<feature type="compositionally biased region" description="Basic and acidic residues" evidence="5">
    <location>
        <begin position="1"/>
        <end position="32"/>
    </location>
</feature>
<name>A0AAE1NRD1_9EUCA</name>
<feature type="compositionally biased region" description="Basic and acidic residues" evidence="5">
    <location>
        <begin position="1312"/>
        <end position="1323"/>
    </location>
</feature>
<dbReference type="PANTHER" id="PTHR24217">
    <property type="entry name" value="PUTATIVE-RELATED"/>
    <property type="match status" value="1"/>
</dbReference>
<dbReference type="Proteomes" id="UP001292094">
    <property type="component" value="Unassembled WGS sequence"/>
</dbReference>
<feature type="compositionally biased region" description="Polar residues" evidence="5">
    <location>
        <begin position="912"/>
        <end position="934"/>
    </location>
</feature>
<reference evidence="6" key="1">
    <citation type="submission" date="2023-11" db="EMBL/GenBank/DDBJ databases">
        <title>Genome assemblies of two species of porcelain crab, Petrolisthes cinctipes and Petrolisthes manimaculis (Anomura: Porcellanidae).</title>
        <authorList>
            <person name="Angst P."/>
        </authorList>
    </citation>
    <scope>NUCLEOTIDE SEQUENCE</scope>
    <source>
        <strain evidence="6">PB745_02</strain>
        <tissue evidence="6">Gill</tissue>
    </source>
</reference>
<evidence type="ECO:0000313" key="7">
    <source>
        <dbReference type="Proteomes" id="UP001292094"/>
    </source>
</evidence>
<keyword evidence="3" id="KW-0597">Phosphoprotein</keyword>
<dbReference type="InterPro" id="IPR051976">
    <property type="entry name" value="Synaptopodin_domain"/>
</dbReference>
<dbReference type="GO" id="GO:0030018">
    <property type="term" value="C:Z disc"/>
    <property type="evidence" value="ECO:0007669"/>
    <property type="project" value="TreeGrafter"/>
</dbReference>
<evidence type="ECO:0000256" key="5">
    <source>
        <dbReference type="SAM" id="MobiDB-lite"/>
    </source>
</evidence>
<organism evidence="6 7">
    <name type="scientific">Petrolisthes manimaculis</name>
    <dbReference type="NCBI Taxonomy" id="1843537"/>
    <lineage>
        <taxon>Eukaryota</taxon>
        <taxon>Metazoa</taxon>
        <taxon>Ecdysozoa</taxon>
        <taxon>Arthropoda</taxon>
        <taxon>Crustacea</taxon>
        <taxon>Multicrustacea</taxon>
        <taxon>Malacostraca</taxon>
        <taxon>Eumalacostraca</taxon>
        <taxon>Eucarida</taxon>
        <taxon>Decapoda</taxon>
        <taxon>Pleocyemata</taxon>
        <taxon>Anomura</taxon>
        <taxon>Galatheoidea</taxon>
        <taxon>Porcellanidae</taxon>
        <taxon>Petrolisthes</taxon>
    </lineage>
</organism>
<dbReference type="GO" id="GO:0015629">
    <property type="term" value="C:actin cytoskeleton"/>
    <property type="evidence" value="ECO:0007669"/>
    <property type="project" value="TreeGrafter"/>
</dbReference>
<accession>A0AAE1NRD1</accession>
<feature type="region of interest" description="Disordered" evidence="5">
    <location>
        <begin position="384"/>
        <end position="497"/>
    </location>
</feature>
<feature type="region of interest" description="Disordered" evidence="5">
    <location>
        <begin position="1"/>
        <end position="42"/>
    </location>
</feature>
<comment type="subcellular location">
    <subcellularLocation>
        <location evidence="1">Cytoplasm</location>
    </subcellularLocation>
</comment>
<evidence type="ECO:0000256" key="4">
    <source>
        <dbReference type="ARBA" id="ARBA00038161"/>
    </source>
</evidence>